<dbReference type="OrthoDB" id="9772484at2"/>
<dbReference type="Gene3D" id="3.40.50.620">
    <property type="entry name" value="HUPs"/>
    <property type="match status" value="1"/>
</dbReference>
<accession>A0A318JAZ6</accession>
<dbReference type="InterPro" id="IPR014729">
    <property type="entry name" value="Rossmann-like_a/b/a_fold"/>
</dbReference>
<dbReference type="PROSITE" id="PS51645">
    <property type="entry name" value="PHR_CRY_ALPHA_BETA"/>
    <property type="match status" value="1"/>
</dbReference>
<dbReference type="GO" id="GO:0003904">
    <property type="term" value="F:deoxyribodipyrimidine photo-lyase activity"/>
    <property type="evidence" value="ECO:0007669"/>
    <property type="project" value="TreeGrafter"/>
</dbReference>
<dbReference type="PANTHER" id="PTHR11455">
    <property type="entry name" value="CRYPTOCHROME"/>
    <property type="match status" value="1"/>
</dbReference>
<evidence type="ECO:0000259" key="6">
    <source>
        <dbReference type="PROSITE" id="PS51645"/>
    </source>
</evidence>
<dbReference type="InterPro" id="IPR036155">
    <property type="entry name" value="Crypto/Photolyase_N_sf"/>
</dbReference>
<dbReference type="SUPFAM" id="SSF52425">
    <property type="entry name" value="Cryptochrome/photolyase, N-terminal domain"/>
    <property type="match status" value="1"/>
</dbReference>
<sequence>MTYGIVWFKRDLRLHDHLALYTAVSRGPVLCLYVVEPSLWTQADAANQHYQFLLESLRELYTALRKNGGQLHILTGEVTEVFAHIFAHQPFSAIYSHEETGNDATYQRDKALGRWCRTQQIEWHEFAQFGVVRRLQNRDDWQARWNAHNDLPCLPLPKSSAEKFIQLTTALTLPRLPPSLQELHLDPYDPPERQHGGRQNGLILLDSFLRERSYQYRGGISSPLSAPTACSRLSPYLAFGCLSLREVVHATRQKLAELPATADRQKKGLDAFISRLYWHCHFIQKLESEPEIEYRNMHRGYDGLREQEWNQAHFDALVSARTGWPLVDACVTMLRQTGWLNFRMRAMLVSVAAYPLWLDWRRVGHWLARQFLDYEPGIHWSQMQMQSGTTGTNVPRIYNPIKQAGDHDPHGHFVRRWLPVMRRVPDTWLFEPWRMPPEVQAACSVKVGVDITEPVVDLELATRVAKTRLFDLRKQAHMQPENLIILEKHGSRRKSSSTSRQPSVPEKPVSTQLELDW</sequence>
<dbReference type="Pfam" id="PF00875">
    <property type="entry name" value="DNA_photolyase"/>
    <property type="match status" value="1"/>
</dbReference>
<dbReference type="EMBL" id="QJKB01000002">
    <property type="protein sequence ID" value="PXX45217.1"/>
    <property type="molecule type" value="Genomic_DNA"/>
</dbReference>
<protein>
    <submittedName>
        <fullName evidence="7">Deoxyribodipyrimidine photo-lyase family protein (Cryptochrome)</fullName>
    </submittedName>
</protein>
<dbReference type="PANTHER" id="PTHR11455:SF9">
    <property type="entry name" value="CRYPTOCHROME CIRCADIAN CLOCK 5 ISOFORM X1"/>
    <property type="match status" value="1"/>
</dbReference>
<dbReference type="GO" id="GO:0071949">
    <property type="term" value="F:FAD binding"/>
    <property type="evidence" value="ECO:0007669"/>
    <property type="project" value="TreeGrafter"/>
</dbReference>
<keyword evidence="8" id="KW-1185">Reference proteome</keyword>
<feature type="region of interest" description="Disordered" evidence="5">
    <location>
        <begin position="481"/>
        <end position="517"/>
    </location>
</feature>
<feature type="binding site" evidence="4">
    <location>
        <position position="272"/>
    </location>
    <ligand>
        <name>FAD</name>
        <dbReference type="ChEBI" id="CHEBI:57692"/>
    </ligand>
</feature>
<dbReference type="Gene3D" id="1.25.40.80">
    <property type="match status" value="1"/>
</dbReference>
<evidence type="ECO:0000313" key="7">
    <source>
        <dbReference type="EMBL" id="PXX45217.1"/>
    </source>
</evidence>
<dbReference type="SUPFAM" id="SSF48173">
    <property type="entry name" value="Cryptochrome/photolyase FAD-binding domain"/>
    <property type="match status" value="1"/>
</dbReference>
<name>A0A318JAZ6_9BURK</name>
<dbReference type="InterPro" id="IPR005101">
    <property type="entry name" value="Cryptochr/Photolyase_FAD-bd"/>
</dbReference>
<evidence type="ECO:0000256" key="1">
    <source>
        <dbReference type="ARBA" id="ARBA00001932"/>
    </source>
</evidence>
<dbReference type="InterPro" id="IPR006050">
    <property type="entry name" value="DNA_photolyase_N"/>
</dbReference>
<proteinExistence type="predicted"/>
<evidence type="ECO:0000256" key="3">
    <source>
        <dbReference type="ARBA" id="ARBA00022827"/>
    </source>
</evidence>
<keyword evidence="2 4" id="KW-0285">Flavoprotein</keyword>
<evidence type="ECO:0000256" key="4">
    <source>
        <dbReference type="PIRSR" id="PIRSR602081-1"/>
    </source>
</evidence>
<comment type="caution">
    <text evidence="7">The sequence shown here is derived from an EMBL/GenBank/DDBJ whole genome shotgun (WGS) entry which is preliminary data.</text>
</comment>
<dbReference type="GO" id="GO:0003677">
    <property type="term" value="F:DNA binding"/>
    <property type="evidence" value="ECO:0007669"/>
    <property type="project" value="TreeGrafter"/>
</dbReference>
<dbReference type="InterPro" id="IPR036134">
    <property type="entry name" value="Crypto/Photolyase_FAD-like_sf"/>
</dbReference>
<evidence type="ECO:0000256" key="5">
    <source>
        <dbReference type="SAM" id="MobiDB-lite"/>
    </source>
</evidence>
<comment type="cofactor">
    <cofactor evidence="4">
        <name>FAD</name>
        <dbReference type="ChEBI" id="CHEBI:57692"/>
    </cofactor>
    <text evidence="4">Binds 1 FAD per subunit.</text>
</comment>
<keyword evidence="3 4" id="KW-0274">FAD</keyword>
<dbReference type="RefSeq" id="WP_110254673.1">
    <property type="nucleotide sequence ID" value="NZ_QJKB01000002.1"/>
</dbReference>
<gene>
    <name evidence="7" type="ORF">DFR42_102445</name>
</gene>
<feature type="binding site" evidence="4">
    <location>
        <position position="216"/>
    </location>
    <ligand>
        <name>FAD</name>
        <dbReference type="ChEBI" id="CHEBI:57692"/>
    </ligand>
</feature>
<feature type="domain" description="Photolyase/cryptochrome alpha/beta" evidence="6">
    <location>
        <begin position="2"/>
        <end position="131"/>
    </location>
</feature>
<dbReference type="Gene3D" id="1.10.579.10">
    <property type="entry name" value="DNA Cyclobutane Dipyrimidine Photolyase, subunit A, domain 3"/>
    <property type="match status" value="1"/>
</dbReference>
<dbReference type="AlphaFoldDB" id="A0A318JAZ6"/>
<dbReference type="GO" id="GO:0009416">
    <property type="term" value="P:response to light stimulus"/>
    <property type="evidence" value="ECO:0007669"/>
    <property type="project" value="TreeGrafter"/>
</dbReference>
<dbReference type="InterPro" id="IPR002081">
    <property type="entry name" value="Cryptochrome/DNA_photolyase_1"/>
</dbReference>
<dbReference type="Pfam" id="PF03441">
    <property type="entry name" value="FAD_binding_7"/>
    <property type="match status" value="1"/>
</dbReference>
<evidence type="ECO:0000256" key="2">
    <source>
        <dbReference type="ARBA" id="ARBA00022630"/>
    </source>
</evidence>
<organism evidence="7 8">
    <name type="scientific">Undibacterium pigrum</name>
    <dbReference type="NCBI Taxonomy" id="401470"/>
    <lineage>
        <taxon>Bacteria</taxon>
        <taxon>Pseudomonadati</taxon>
        <taxon>Pseudomonadota</taxon>
        <taxon>Betaproteobacteria</taxon>
        <taxon>Burkholderiales</taxon>
        <taxon>Oxalobacteraceae</taxon>
        <taxon>Undibacterium</taxon>
    </lineage>
</organism>
<keyword evidence="7" id="KW-0456">Lyase</keyword>
<comment type="cofactor">
    <cofactor evidence="1">
        <name>(6R)-5,10-methylene-5,6,7,8-tetrahydrofolate</name>
        <dbReference type="ChEBI" id="CHEBI:15636"/>
    </cofactor>
</comment>
<evidence type="ECO:0000313" key="8">
    <source>
        <dbReference type="Proteomes" id="UP000247792"/>
    </source>
</evidence>
<reference evidence="7 8" key="1">
    <citation type="submission" date="2018-05" db="EMBL/GenBank/DDBJ databases">
        <title>Genomic Encyclopedia of Type Strains, Phase IV (KMG-IV): sequencing the most valuable type-strain genomes for metagenomic binning, comparative biology and taxonomic classification.</title>
        <authorList>
            <person name="Goeker M."/>
        </authorList>
    </citation>
    <scope>NUCLEOTIDE SEQUENCE [LARGE SCALE GENOMIC DNA]</scope>
    <source>
        <strain evidence="7 8">DSM 19792</strain>
    </source>
</reference>
<dbReference type="Proteomes" id="UP000247792">
    <property type="component" value="Unassembled WGS sequence"/>
</dbReference>